<protein>
    <submittedName>
        <fullName evidence="1">Uncharacterized protein</fullName>
    </submittedName>
</protein>
<dbReference type="EMBL" id="APVL01000001">
    <property type="protein sequence ID" value="EWG13083.1"/>
    <property type="molecule type" value="Genomic_DNA"/>
</dbReference>
<dbReference type="AlphaFoldDB" id="W7L3Q4"/>
<evidence type="ECO:0000313" key="2">
    <source>
        <dbReference type="Proteomes" id="UP000019270"/>
    </source>
</evidence>
<evidence type="ECO:0000313" key="1">
    <source>
        <dbReference type="EMBL" id="EWG13083.1"/>
    </source>
</evidence>
<gene>
    <name evidence="1" type="ORF">PBF_01630</name>
</gene>
<reference evidence="1 2" key="2">
    <citation type="journal article" date="2016" name="Sci. Rep.">
        <title>A novel serine protease, Sep1, from Bacillus firmus DS-1 has nematicidal activity and degrades multiple intestinal-associated nematode proteins.</title>
        <authorList>
            <person name="Geng C."/>
            <person name="Nie X."/>
            <person name="Tang Z."/>
            <person name="Zhang Y."/>
            <person name="Lin J."/>
            <person name="Sun M."/>
            <person name="Peng D."/>
        </authorList>
    </citation>
    <scope>NUCLEOTIDE SEQUENCE [LARGE SCALE GENOMIC DNA]</scope>
    <source>
        <strain evidence="1 2">DS1</strain>
    </source>
</reference>
<accession>W7L3Q4</accession>
<proteinExistence type="predicted"/>
<reference evidence="2" key="1">
    <citation type="submission" date="2013-03" db="EMBL/GenBank/DDBJ databases">
        <title>Draft genome sequence of Bacillus firmus DS1.</title>
        <authorList>
            <person name="Peng D."/>
            <person name="Zhu L."/>
            <person name="Sun M."/>
        </authorList>
    </citation>
    <scope>NUCLEOTIDE SEQUENCE [LARGE SCALE GENOMIC DNA]</scope>
    <source>
        <strain evidence="2">DS1</strain>
    </source>
</reference>
<sequence>MIWAEPNLEMAMHSAITINTDRSAQAKSLLNSQPAAKKRKKTTCRTDEKSSFLKGDFFAAAIRKKNELSASNIQLSESKSGLLQFNIYMAAVFTAQMSNRT</sequence>
<dbReference type="Proteomes" id="UP000019270">
    <property type="component" value="Unassembled WGS sequence"/>
</dbReference>
<name>W7L3Q4_CYTFI</name>
<organism evidence="1 2">
    <name type="scientific">Cytobacillus firmus DS1</name>
    <dbReference type="NCBI Taxonomy" id="1307436"/>
    <lineage>
        <taxon>Bacteria</taxon>
        <taxon>Bacillati</taxon>
        <taxon>Bacillota</taxon>
        <taxon>Bacilli</taxon>
        <taxon>Bacillales</taxon>
        <taxon>Bacillaceae</taxon>
        <taxon>Cytobacillus</taxon>
    </lineage>
</organism>
<comment type="caution">
    <text evidence="1">The sequence shown here is derived from an EMBL/GenBank/DDBJ whole genome shotgun (WGS) entry which is preliminary data.</text>
</comment>